<dbReference type="GO" id="GO:0019164">
    <property type="term" value="F:pyruvate synthase activity"/>
    <property type="evidence" value="ECO:0007669"/>
    <property type="project" value="UniProtKB-EC"/>
</dbReference>
<dbReference type="eggNOG" id="arCOG01605">
    <property type="taxonomic scope" value="Archaea"/>
</dbReference>
<evidence type="ECO:0000256" key="1">
    <source>
        <dbReference type="ARBA" id="ARBA00001966"/>
    </source>
</evidence>
<evidence type="ECO:0000313" key="10">
    <source>
        <dbReference type="Proteomes" id="UP000002595"/>
    </source>
</evidence>
<dbReference type="InterPro" id="IPR011898">
    <property type="entry name" value="PorD_KorD"/>
</dbReference>
<dbReference type="KEGG" id="pis:Pisl_1231"/>
<name>A1RTW4_PYRIL</name>
<dbReference type="PROSITE" id="PS00198">
    <property type="entry name" value="4FE4S_FER_1"/>
    <property type="match status" value="1"/>
</dbReference>
<evidence type="ECO:0000256" key="2">
    <source>
        <dbReference type="ARBA" id="ARBA00022485"/>
    </source>
</evidence>
<evidence type="ECO:0000256" key="4">
    <source>
        <dbReference type="ARBA" id="ARBA00022737"/>
    </source>
</evidence>
<dbReference type="Gene3D" id="3.30.70.20">
    <property type="match status" value="2"/>
</dbReference>
<evidence type="ECO:0000256" key="3">
    <source>
        <dbReference type="ARBA" id="ARBA00022723"/>
    </source>
</evidence>
<dbReference type="Proteomes" id="UP000002595">
    <property type="component" value="Chromosome"/>
</dbReference>
<keyword evidence="2" id="KW-0004">4Fe-4S</keyword>
<evidence type="ECO:0000256" key="7">
    <source>
        <dbReference type="ARBA" id="ARBA00023014"/>
    </source>
</evidence>
<dbReference type="RefSeq" id="WP_011762971.1">
    <property type="nucleotide sequence ID" value="NC_008701.1"/>
</dbReference>
<keyword evidence="6" id="KW-0408">Iron</keyword>
<keyword evidence="7" id="KW-0411">Iron-sulfur</keyword>
<reference evidence="9" key="1">
    <citation type="submission" date="2006-12" db="EMBL/GenBank/DDBJ databases">
        <title>Complete sequence of Pyrobaculum islandicum DSM 4184.</title>
        <authorList>
            <person name="Copeland A."/>
            <person name="Lucas S."/>
            <person name="Lapidus A."/>
            <person name="Barry K."/>
            <person name="Detter J.C."/>
            <person name="Glavina del Rio T."/>
            <person name="Dalin E."/>
            <person name="Tice H."/>
            <person name="Pitluck S."/>
            <person name="Meincke L."/>
            <person name="Brettin T."/>
            <person name="Bruce D."/>
            <person name="Han C."/>
            <person name="Tapia R."/>
            <person name="Gilna P."/>
            <person name="Schmutz J."/>
            <person name="Larimer F."/>
            <person name="Land M."/>
            <person name="Hauser L."/>
            <person name="Kyrpides N."/>
            <person name="Mikhailova N."/>
            <person name="Cozen A.E."/>
            <person name="Fitz-Gibbon S.T."/>
            <person name="House C.H."/>
            <person name="Saltikov C."/>
            <person name="Lowe T."/>
            <person name="Richardson P."/>
        </authorList>
    </citation>
    <scope>NUCLEOTIDE SEQUENCE [LARGE SCALE GENOMIC DNA]</scope>
    <source>
        <strain evidence="9">DSM 4184</strain>
    </source>
</reference>
<keyword evidence="5" id="KW-0249">Electron transport</keyword>
<evidence type="ECO:0000259" key="8">
    <source>
        <dbReference type="PROSITE" id="PS51379"/>
    </source>
</evidence>
<comment type="cofactor">
    <cofactor evidence="1">
        <name>[4Fe-4S] cluster</name>
        <dbReference type="ChEBI" id="CHEBI:49883"/>
    </cofactor>
</comment>
<dbReference type="InterPro" id="IPR017900">
    <property type="entry name" value="4Fe4S_Fe_S_CS"/>
</dbReference>
<feature type="domain" description="4Fe-4S ferredoxin-type" evidence="8">
    <location>
        <begin position="72"/>
        <end position="101"/>
    </location>
</feature>
<dbReference type="PROSITE" id="PS51379">
    <property type="entry name" value="4FE4S_FER_2"/>
    <property type="match status" value="2"/>
</dbReference>
<dbReference type="Pfam" id="PF14697">
    <property type="entry name" value="Fer4_21"/>
    <property type="match status" value="1"/>
</dbReference>
<dbReference type="OrthoDB" id="23478at2157"/>
<dbReference type="PANTHER" id="PTHR43724:SF1">
    <property type="entry name" value="PYRUVATE SYNTHASE SUBUNIT PORD"/>
    <property type="match status" value="1"/>
</dbReference>
<dbReference type="NCBIfam" id="TIGR02179">
    <property type="entry name" value="PorD_KorD"/>
    <property type="match status" value="1"/>
</dbReference>
<dbReference type="HOGENOM" id="CLU_139698_1_1_2"/>
<protein>
    <submittedName>
        <fullName evidence="9">Pyruvate ferredoxin oxidoreductase, delta subunit</fullName>
        <ecNumber evidence="9">1.2.7.1</ecNumber>
    </submittedName>
</protein>
<evidence type="ECO:0000256" key="5">
    <source>
        <dbReference type="ARBA" id="ARBA00022982"/>
    </source>
</evidence>
<dbReference type="GO" id="GO:0046872">
    <property type="term" value="F:metal ion binding"/>
    <property type="evidence" value="ECO:0007669"/>
    <property type="project" value="UniProtKB-KW"/>
</dbReference>
<keyword evidence="4" id="KW-0677">Repeat</keyword>
<accession>A1RTW4</accession>
<proteinExistence type="predicted"/>
<evidence type="ECO:0000256" key="6">
    <source>
        <dbReference type="ARBA" id="ARBA00023004"/>
    </source>
</evidence>
<dbReference type="EC" id="1.2.7.1" evidence="9"/>
<dbReference type="STRING" id="384616.Pisl_1231"/>
<feature type="domain" description="4Fe-4S ferredoxin-type" evidence="8">
    <location>
        <begin position="32"/>
        <end position="61"/>
    </location>
</feature>
<dbReference type="AlphaFoldDB" id="A1RTW4"/>
<keyword evidence="9" id="KW-0560">Oxidoreductase</keyword>
<keyword evidence="5" id="KW-0813">Transport</keyword>
<keyword evidence="3" id="KW-0479">Metal-binding</keyword>
<organism evidence="9 10">
    <name type="scientific">Pyrobaculum islandicum (strain DSM 4184 / JCM 9189 / GEO3)</name>
    <dbReference type="NCBI Taxonomy" id="384616"/>
    <lineage>
        <taxon>Archaea</taxon>
        <taxon>Thermoproteota</taxon>
        <taxon>Thermoprotei</taxon>
        <taxon>Thermoproteales</taxon>
        <taxon>Thermoproteaceae</taxon>
        <taxon>Pyrobaculum</taxon>
    </lineage>
</organism>
<dbReference type="GO" id="GO:0051539">
    <property type="term" value="F:4 iron, 4 sulfur cluster binding"/>
    <property type="evidence" value="ECO:0007669"/>
    <property type="project" value="UniProtKB-KW"/>
</dbReference>
<keyword evidence="9" id="KW-0670">Pyruvate</keyword>
<dbReference type="GeneID" id="4616608"/>
<dbReference type="SUPFAM" id="SSF54862">
    <property type="entry name" value="4Fe-4S ferredoxins"/>
    <property type="match status" value="1"/>
</dbReference>
<gene>
    <name evidence="9" type="ordered locus">Pisl_1231</name>
</gene>
<dbReference type="EMBL" id="CP000504">
    <property type="protein sequence ID" value="ABL88396.1"/>
    <property type="molecule type" value="Genomic_DNA"/>
</dbReference>
<evidence type="ECO:0000313" key="9">
    <source>
        <dbReference type="EMBL" id="ABL88396.1"/>
    </source>
</evidence>
<keyword evidence="10" id="KW-1185">Reference proteome</keyword>
<dbReference type="InterPro" id="IPR017896">
    <property type="entry name" value="4Fe4S_Fe-S-bd"/>
</dbReference>
<dbReference type="PANTHER" id="PTHR43724">
    <property type="entry name" value="PYRUVATE SYNTHASE SUBUNIT PORD"/>
    <property type="match status" value="1"/>
</dbReference>
<sequence>MTLPKATQLPIGAVIPEPGSTRKNITAGWRTLRPVINDERCIRCQLCWLYCPEGTIVEKRGVFKVGNRTYDVKYEINYDYCKGCGICANECPTKAIEMVPETT</sequence>